<keyword evidence="4" id="KW-0732">Signal</keyword>
<dbReference type="FunFam" id="2.10.50.30:FF:000003">
    <property type="entry name" value="Vomeronasal 2, receptor 120"/>
    <property type="match status" value="1"/>
</dbReference>
<keyword evidence="6" id="KW-0297">G-protein coupled receptor</keyword>
<feature type="transmembrane region" description="Helical" evidence="11">
    <location>
        <begin position="702"/>
        <end position="722"/>
    </location>
</feature>
<feature type="transmembrane region" description="Helical" evidence="11">
    <location>
        <begin position="543"/>
        <end position="561"/>
    </location>
</feature>
<dbReference type="PRINTS" id="PR00248">
    <property type="entry name" value="GPCRMGR"/>
</dbReference>
<dbReference type="PANTHER" id="PTHR24061">
    <property type="entry name" value="CALCIUM-SENSING RECEPTOR-RELATED"/>
    <property type="match status" value="1"/>
</dbReference>
<evidence type="ECO:0000256" key="5">
    <source>
        <dbReference type="ARBA" id="ARBA00022989"/>
    </source>
</evidence>
<dbReference type="PRINTS" id="PR01535">
    <property type="entry name" value="VOMERONASL2R"/>
</dbReference>
<dbReference type="InterPro" id="IPR028082">
    <property type="entry name" value="Peripla_BP_I"/>
</dbReference>
<dbReference type="FunFam" id="3.40.50.2300:FF:000016">
    <property type="entry name" value="Taste 1 receptor member 2"/>
    <property type="match status" value="1"/>
</dbReference>
<evidence type="ECO:0000256" key="3">
    <source>
        <dbReference type="ARBA" id="ARBA00022692"/>
    </source>
</evidence>
<dbReference type="InterPro" id="IPR004073">
    <property type="entry name" value="GPCR_3_vmron_rcpt_2"/>
</dbReference>
<evidence type="ECO:0000256" key="9">
    <source>
        <dbReference type="ARBA" id="ARBA00023180"/>
    </source>
</evidence>
<feature type="transmembrane region" description="Helical" evidence="11">
    <location>
        <begin position="498"/>
        <end position="531"/>
    </location>
</feature>
<evidence type="ECO:0000256" key="7">
    <source>
        <dbReference type="ARBA" id="ARBA00023136"/>
    </source>
</evidence>
<feature type="domain" description="G-protein coupled receptors family 3 profile" evidence="12">
    <location>
        <begin position="505"/>
        <end position="755"/>
    </location>
</feature>
<proteinExistence type="predicted"/>
<dbReference type="Gene3D" id="2.10.50.30">
    <property type="entry name" value="GPCR, family 3, nine cysteines domain"/>
    <property type="match status" value="1"/>
</dbReference>
<dbReference type="GeneTree" id="ENSGT01150000286997"/>
<comment type="subcellular location">
    <subcellularLocation>
        <location evidence="1">Cell membrane</location>
        <topology evidence="1">Multi-pass membrane protein</topology>
    </subcellularLocation>
</comment>
<evidence type="ECO:0000256" key="6">
    <source>
        <dbReference type="ARBA" id="ARBA00023040"/>
    </source>
</evidence>
<dbReference type="GO" id="GO:0005886">
    <property type="term" value="C:plasma membrane"/>
    <property type="evidence" value="ECO:0007669"/>
    <property type="project" value="UniProtKB-SubCell"/>
</dbReference>
<dbReference type="Pfam" id="PF07562">
    <property type="entry name" value="NCD3G"/>
    <property type="match status" value="1"/>
</dbReference>
<dbReference type="Proteomes" id="UP000694388">
    <property type="component" value="Unplaced"/>
</dbReference>
<evidence type="ECO:0000256" key="1">
    <source>
        <dbReference type="ARBA" id="ARBA00004651"/>
    </source>
</evidence>
<evidence type="ECO:0000313" key="14">
    <source>
        <dbReference type="Proteomes" id="UP000694388"/>
    </source>
</evidence>
<feature type="transmembrane region" description="Helical" evidence="11">
    <location>
        <begin position="581"/>
        <end position="600"/>
    </location>
</feature>
<evidence type="ECO:0000256" key="10">
    <source>
        <dbReference type="ARBA" id="ARBA00023224"/>
    </source>
</evidence>
<protein>
    <recommendedName>
        <fullName evidence="12">G-protein coupled receptors family 3 profile domain-containing protein</fullName>
    </recommendedName>
</protein>
<dbReference type="InterPro" id="IPR000337">
    <property type="entry name" value="GPCR_3"/>
</dbReference>
<evidence type="ECO:0000256" key="11">
    <source>
        <dbReference type="SAM" id="Phobius"/>
    </source>
</evidence>
<keyword evidence="3 11" id="KW-0812">Transmembrane</keyword>
<dbReference type="Pfam" id="PF00003">
    <property type="entry name" value="7tm_3"/>
    <property type="match status" value="1"/>
</dbReference>
<reference evidence="13" key="1">
    <citation type="submission" date="2025-08" db="UniProtKB">
        <authorList>
            <consortium name="Ensembl"/>
        </authorList>
    </citation>
    <scope>IDENTIFICATION</scope>
</reference>
<feature type="transmembrane region" description="Helical" evidence="11">
    <location>
        <begin position="734"/>
        <end position="755"/>
    </location>
</feature>
<evidence type="ECO:0000256" key="4">
    <source>
        <dbReference type="ARBA" id="ARBA00022729"/>
    </source>
</evidence>
<accession>A0A8C4PWS2</accession>
<dbReference type="InterPro" id="IPR011500">
    <property type="entry name" value="GPCR_3_9-Cys_dom"/>
</dbReference>
<dbReference type="InterPro" id="IPR000068">
    <property type="entry name" value="GPCR_3_Ca_sens_rcpt-rel"/>
</dbReference>
<keyword evidence="9" id="KW-0325">Glycoprotein</keyword>
<dbReference type="InterPro" id="IPR017978">
    <property type="entry name" value="GPCR_3_C"/>
</dbReference>
<keyword evidence="5 11" id="KW-1133">Transmembrane helix</keyword>
<evidence type="ECO:0000313" key="13">
    <source>
        <dbReference type="Ensembl" id="ENSEBUP00000002161.1"/>
    </source>
</evidence>
<dbReference type="PANTHER" id="PTHR24061:SF422">
    <property type="entry name" value="G-PROTEIN COUPLED RECEPTORS FAMILY 3 PROFILE DOMAIN-CONTAINING PROTEIN"/>
    <property type="match status" value="1"/>
</dbReference>
<keyword evidence="7 11" id="KW-0472">Membrane</keyword>
<organism evidence="13 14">
    <name type="scientific">Eptatretus burgeri</name>
    <name type="common">Inshore hagfish</name>
    <dbReference type="NCBI Taxonomy" id="7764"/>
    <lineage>
        <taxon>Eukaryota</taxon>
        <taxon>Metazoa</taxon>
        <taxon>Chordata</taxon>
        <taxon>Craniata</taxon>
        <taxon>Vertebrata</taxon>
        <taxon>Cyclostomata</taxon>
        <taxon>Myxini</taxon>
        <taxon>Myxiniformes</taxon>
        <taxon>Myxinidae</taxon>
        <taxon>Eptatretinae</taxon>
        <taxon>Eptatretus</taxon>
    </lineage>
</organism>
<keyword evidence="8" id="KW-0675">Receptor</keyword>
<evidence type="ECO:0000256" key="8">
    <source>
        <dbReference type="ARBA" id="ARBA00023170"/>
    </source>
</evidence>
<dbReference type="InterPro" id="IPR001828">
    <property type="entry name" value="ANF_lig-bd_rcpt"/>
</dbReference>
<reference evidence="13" key="2">
    <citation type="submission" date="2025-09" db="UniProtKB">
        <authorList>
            <consortium name="Ensembl"/>
        </authorList>
    </citation>
    <scope>IDENTIFICATION</scope>
</reference>
<sequence>WMSDFFGQAFSMIFAINEINSNSQLLPNISLGYIIYDDCYDGRRAMLAALRFLQHENILDIESEHTCPLKAVIGPTSSVFSAATTRVLGHFWIPQISDFSSCQCLSNKHEFPAFLRTMPSDVYQARALAYLVRHFGWLYVGAVAADSEYGQSGTVNFLEEIELNGGCVAFHETIDRFIVGSQDAKMIAAVLRLKGYIMTTTKAKVILLFMVRNELHPLAEELLRRNVSLGITWLGPDGWIKDRVISSPRFFHLFQGAIGSNVHYAPIPRLHEYFRRPYEVHERQSEMVDKFILEFWEKTLNCTWNDHDIDFTFKLSNILCANVSADEDDFQMHYQRNTYIAVFAVAHALHDMQECHNASGPFLNGSCADLKKFQPWQLLFYMQKVSFRIFGHTMNFDSNGDPPAFYELISWFPHDSLKIEFLVVGSFNSSAVPRSVCSELCNPGTRKISRKGEPFCCFDCIFCKDGYYSNNAQDCHRCSPNLWSNVQHTACITMPEEYLAFTGPLGIILLSLNVLGITSTIVTGILILSYFKLTPIWTVKGKLIGILLVTLMACFVISVTFFGRPTDLSCQIREPLTCITLSFYVLHLILNNVKLLLLYFCPEMSQVHSNDVNNKKCYDYWISLLAYECLHIACCLVWTIVGPHHVISNTQSHSGVIVLECGGASPIWSTTALTCLILQACVCLVVATKARKLPSVAKDAKFISFSMLCCFLVCLAFLPAYSSTQGMLNGASEIFAISAFSYDLLICIFAPKYAIEGVKRNGDFVVGGMIPLHYGVKLERLSLQREPQFPTCSE</sequence>
<dbReference type="AlphaFoldDB" id="A0A8C4PWS2"/>
<dbReference type="SUPFAM" id="SSF53822">
    <property type="entry name" value="Periplasmic binding protein-like I"/>
    <property type="match status" value="1"/>
</dbReference>
<evidence type="ECO:0000259" key="12">
    <source>
        <dbReference type="PROSITE" id="PS50259"/>
    </source>
</evidence>
<evidence type="ECO:0000256" key="2">
    <source>
        <dbReference type="ARBA" id="ARBA00022475"/>
    </source>
</evidence>
<dbReference type="Ensembl" id="ENSEBUT00000002508.1">
    <property type="protein sequence ID" value="ENSEBUP00000002161.1"/>
    <property type="gene ID" value="ENSEBUG00000001635.1"/>
</dbReference>
<dbReference type="Pfam" id="PF01094">
    <property type="entry name" value="ANF_receptor"/>
    <property type="match status" value="1"/>
</dbReference>
<keyword evidence="14" id="KW-1185">Reference proteome</keyword>
<keyword evidence="10" id="KW-0807">Transducer</keyword>
<dbReference type="Gene3D" id="3.40.50.2300">
    <property type="match status" value="2"/>
</dbReference>
<dbReference type="InterPro" id="IPR038550">
    <property type="entry name" value="GPCR_3_9-Cys_sf"/>
</dbReference>
<name>A0A8C4PWS2_EPTBU</name>
<feature type="transmembrane region" description="Helical" evidence="11">
    <location>
        <begin position="620"/>
        <end position="641"/>
    </location>
</feature>
<dbReference type="OMA" id="EAWITEY"/>
<dbReference type="PROSITE" id="PS50259">
    <property type="entry name" value="G_PROTEIN_RECEP_F3_4"/>
    <property type="match status" value="1"/>
</dbReference>
<keyword evidence="2" id="KW-1003">Cell membrane</keyword>
<feature type="transmembrane region" description="Helical" evidence="11">
    <location>
        <begin position="667"/>
        <end position="690"/>
    </location>
</feature>
<dbReference type="GO" id="GO:0004930">
    <property type="term" value="F:G protein-coupled receptor activity"/>
    <property type="evidence" value="ECO:0007669"/>
    <property type="project" value="UniProtKB-KW"/>
</dbReference>